<reference evidence="2" key="1">
    <citation type="submission" date="2014-09" db="EMBL/GenBank/DDBJ databases">
        <authorList>
            <person name="Magalhaes I.L.F."/>
            <person name="Oliveira U."/>
            <person name="Santos F.R."/>
            <person name="Vidigal T.H.D.A."/>
            <person name="Brescovit A.D."/>
            <person name="Santos A.J."/>
        </authorList>
    </citation>
    <scope>NUCLEOTIDE SEQUENCE</scope>
</reference>
<dbReference type="EMBL" id="GBRD01015417">
    <property type="protein sequence ID" value="JAG50409.1"/>
    <property type="molecule type" value="Transcribed_RNA"/>
</dbReference>
<protein>
    <submittedName>
        <fullName evidence="2">Uncharacterized protein</fullName>
    </submittedName>
</protein>
<accession>A0A0K8SB53</accession>
<evidence type="ECO:0000256" key="1">
    <source>
        <dbReference type="SAM" id="MobiDB-lite"/>
    </source>
</evidence>
<feature type="region of interest" description="Disordered" evidence="1">
    <location>
        <begin position="46"/>
        <end position="68"/>
    </location>
</feature>
<dbReference type="AlphaFoldDB" id="A0A0K8SB53"/>
<sequence>YRQNKCIEHNHSIKQVSRHGSIFHDTHNQRLPYCKAVWTGEMWKMGDDSHDSGSRESMEVVPSDSPMELPDEELMSIATPEDLSYQDPSEVDDSIDPSLRTAIRLSHDNLDNRGELRQRSSPNILSWVADQQLFSSLQRPEVRVSQRRPRSVQDARRHDQAEYERAVDEIRKIRRQCGM</sequence>
<organism evidence="2">
    <name type="scientific">Lygus hesperus</name>
    <name type="common">Western plant bug</name>
    <dbReference type="NCBI Taxonomy" id="30085"/>
    <lineage>
        <taxon>Eukaryota</taxon>
        <taxon>Metazoa</taxon>
        <taxon>Ecdysozoa</taxon>
        <taxon>Arthropoda</taxon>
        <taxon>Hexapoda</taxon>
        <taxon>Insecta</taxon>
        <taxon>Pterygota</taxon>
        <taxon>Neoptera</taxon>
        <taxon>Paraneoptera</taxon>
        <taxon>Hemiptera</taxon>
        <taxon>Heteroptera</taxon>
        <taxon>Panheteroptera</taxon>
        <taxon>Cimicomorpha</taxon>
        <taxon>Miridae</taxon>
        <taxon>Mirini</taxon>
        <taxon>Lygus</taxon>
    </lineage>
</organism>
<feature type="non-terminal residue" evidence="2">
    <location>
        <position position="1"/>
    </location>
</feature>
<proteinExistence type="predicted"/>
<evidence type="ECO:0000313" key="2">
    <source>
        <dbReference type="EMBL" id="JAG50409.1"/>
    </source>
</evidence>
<feature type="compositionally biased region" description="Basic and acidic residues" evidence="1">
    <location>
        <begin position="46"/>
        <end position="58"/>
    </location>
</feature>
<name>A0A0K8SB53_LYGHE</name>